<keyword evidence="2" id="KW-0808">Transferase</keyword>
<feature type="domain" description="Methyltransferase type 11" evidence="1">
    <location>
        <begin position="43"/>
        <end position="139"/>
    </location>
</feature>
<dbReference type="AlphaFoldDB" id="A0A3L8PZ03"/>
<evidence type="ECO:0000313" key="2">
    <source>
        <dbReference type="EMBL" id="RLV60627.1"/>
    </source>
</evidence>
<evidence type="ECO:0000313" key="3">
    <source>
        <dbReference type="Proteomes" id="UP000281474"/>
    </source>
</evidence>
<gene>
    <name evidence="2" type="ORF">D5018_05870</name>
</gene>
<dbReference type="Proteomes" id="UP000281474">
    <property type="component" value="Unassembled WGS sequence"/>
</dbReference>
<dbReference type="Gene3D" id="3.40.50.150">
    <property type="entry name" value="Vaccinia Virus protein VP39"/>
    <property type="match status" value="1"/>
</dbReference>
<organism evidence="2 3">
    <name type="scientific">Parashewanella curva</name>
    <dbReference type="NCBI Taxonomy" id="2338552"/>
    <lineage>
        <taxon>Bacteria</taxon>
        <taxon>Pseudomonadati</taxon>
        <taxon>Pseudomonadota</taxon>
        <taxon>Gammaproteobacteria</taxon>
        <taxon>Alteromonadales</taxon>
        <taxon>Shewanellaceae</taxon>
        <taxon>Parashewanella</taxon>
    </lineage>
</organism>
<dbReference type="Pfam" id="PF08241">
    <property type="entry name" value="Methyltransf_11"/>
    <property type="match status" value="1"/>
</dbReference>
<comment type="caution">
    <text evidence="2">The sequence shown here is derived from an EMBL/GenBank/DDBJ whole genome shotgun (WGS) entry which is preliminary data.</text>
</comment>
<reference evidence="2 3" key="1">
    <citation type="submission" date="2018-09" db="EMBL/GenBank/DDBJ databases">
        <title>Phylogeny of the Shewanellaceae, and recommendation for two new genera, Pseudoshewanella and Parashewanella.</title>
        <authorList>
            <person name="Wang G."/>
        </authorList>
    </citation>
    <scope>NUCLEOTIDE SEQUENCE [LARGE SCALE GENOMIC DNA]</scope>
    <source>
        <strain evidence="2 3">C51</strain>
    </source>
</reference>
<dbReference type="InterPro" id="IPR029063">
    <property type="entry name" value="SAM-dependent_MTases_sf"/>
</dbReference>
<keyword evidence="2" id="KW-0489">Methyltransferase</keyword>
<dbReference type="GO" id="GO:0008757">
    <property type="term" value="F:S-adenosylmethionine-dependent methyltransferase activity"/>
    <property type="evidence" value="ECO:0007669"/>
    <property type="project" value="InterPro"/>
</dbReference>
<dbReference type="CDD" id="cd02440">
    <property type="entry name" value="AdoMet_MTases"/>
    <property type="match status" value="1"/>
</dbReference>
<dbReference type="OrthoDB" id="323463at2"/>
<evidence type="ECO:0000259" key="1">
    <source>
        <dbReference type="Pfam" id="PF08241"/>
    </source>
</evidence>
<name>A0A3L8PZ03_9GAMM</name>
<dbReference type="GO" id="GO:0032259">
    <property type="term" value="P:methylation"/>
    <property type="evidence" value="ECO:0007669"/>
    <property type="project" value="UniProtKB-KW"/>
</dbReference>
<dbReference type="SUPFAM" id="SSF53335">
    <property type="entry name" value="S-adenosyl-L-methionine-dependent methyltransferases"/>
    <property type="match status" value="1"/>
</dbReference>
<protein>
    <submittedName>
        <fullName evidence="2">Class I SAM-dependent methyltransferase</fullName>
    </submittedName>
</protein>
<dbReference type="PANTHER" id="PTHR43861">
    <property type="entry name" value="TRANS-ACONITATE 2-METHYLTRANSFERASE-RELATED"/>
    <property type="match status" value="1"/>
</dbReference>
<dbReference type="RefSeq" id="WP_121838077.1">
    <property type="nucleotide sequence ID" value="NZ_ML014762.1"/>
</dbReference>
<dbReference type="InterPro" id="IPR013216">
    <property type="entry name" value="Methyltransf_11"/>
</dbReference>
<sequence>MKLNTFEKFIVNSSVRFWVQNLIEMPTLMSMFAQPPQSPTSVLEIGCGYGNGIEVIKRHLNPEHITAIDFDDEMVTATRKRFLGSNHITIKQADAAQLPFENEQFDMVFEFAVFHHVPDWQKAVQEVYRVLKPNGYFVVEDLYRSAICNPISKRLFEHPQTNRFDHSELVVQLVDSGFKIIEDKHFLNLLGAVVVQKI</sequence>
<proteinExistence type="predicted"/>
<dbReference type="EMBL" id="QZEI01000013">
    <property type="protein sequence ID" value="RLV60627.1"/>
    <property type="molecule type" value="Genomic_DNA"/>
</dbReference>
<accession>A0A3L8PZ03</accession>
<keyword evidence="3" id="KW-1185">Reference proteome</keyword>